<organism evidence="8 9">
    <name type="scientific">Bosea spartocytisi</name>
    <dbReference type="NCBI Taxonomy" id="2773451"/>
    <lineage>
        <taxon>Bacteria</taxon>
        <taxon>Pseudomonadati</taxon>
        <taxon>Pseudomonadota</taxon>
        <taxon>Alphaproteobacteria</taxon>
        <taxon>Hyphomicrobiales</taxon>
        <taxon>Boseaceae</taxon>
        <taxon>Bosea</taxon>
    </lineage>
</organism>
<dbReference type="EMBL" id="JACXWY010000013">
    <property type="protein sequence ID" value="MBD3847795.1"/>
    <property type="molecule type" value="Genomic_DNA"/>
</dbReference>
<proteinExistence type="inferred from homology"/>
<name>A0A927HZN8_9HYPH</name>
<sequence length="154" mass="15630">MIRTFAVAAALAGCAALAAPATAAPLAPASAAVASAKADAGLLQTVQWRRYGYYGPRYYGGYRRGPAIGAGIAAGVIGGALAAGALAAPPPPVYYEPAPVYVAPPVVYAPPVPRAYGYSVEDTDAVAYCSRRFRSYNPETGTYIASGGVVRACP</sequence>
<evidence type="ECO:0000256" key="6">
    <source>
        <dbReference type="ARBA" id="ARBA00025321"/>
    </source>
</evidence>
<comment type="similarity">
    <text evidence="2">Belongs to the BA14k family.</text>
</comment>
<comment type="function">
    <text evidence="6">Has immunoglobulin-binding and hemagglutination properties, and can bind to mannose. Essential for virulence. May be involved in LPS biosynthesis or polysaccharide transport.</text>
</comment>
<evidence type="ECO:0000256" key="2">
    <source>
        <dbReference type="ARBA" id="ARBA00010270"/>
    </source>
</evidence>
<evidence type="ECO:0000313" key="8">
    <source>
        <dbReference type="EMBL" id="MBD3847795.1"/>
    </source>
</evidence>
<dbReference type="GO" id="GO:0016020">
    <property type="term" value="C:membrane"/>
    <property type="evidence" value="ECO:0007669"/>
    <property type="project" value="UniProtKB-SubCell"/>
</dbReference>
<keyword evidence="4" id="KW-1003">Cell membrane</keyword>
<evidence type="ECO:0000313" key="9">
    <source>
        <dbReference type="Proteomes" id="UP000619295"/>
    </source>
</evidence>
<evidence type="ECO:0000256" key="1">
    <source>
        <dbReference type="ARBA" id="ARBA00004167"/>
    </source>
</evidence>
<accession>A0A927HZN8</accession>
<feature type="signal peptide" evidence="7">
    <location>
        <begin position="1"/>
        <end position="23"/>
    </location>
</feature>
<comment type="caution">
    <text evidence="8">The sequence shown here is derived from an EMBL/GenBank/DDBJ whole genome shotgun (WGS) entry which is preliminary data.</text>
</comment>
<comment type="subcellular location">
    <subcellularLocation>
        <location evidence="1">Membrane</location>
        <topology evidence="1">Single-pass membrane protein</topology>
    </subcellularLocation>
</comment>
<feature type="chain" id="PRO_5037090340" description="Lectin-like protein BA14k" evidence="7">
    <location>
        <begin position="24"/>
        <end position="154"/>
    </location>
</feature>
<evidence type="ECO:0000256" key="5">
    <source>
        <dbReference type="ARBA" id="ARBA00022734"/>
    </source>
</evidence>
<reference evidence="8" key="1">
    <citation type="submission" date="2020-09" db="EMBL/GenBank/DDBJ databases">
        <title>Bosea spartocytisi sp. nov. a root nodule endophyte of Spartocytisus supranubius in the high mountain ecosystem fo the Teide National Park (Canary Islands, Spain).</title>
        <authorList>
            <person name="Pulido-Suarez L."/>
            <person name="Peix A."/>
            <person name="Igual J.M."/>
            <person name="Socas-Perez N."/>
            <person name="Velazquez E."/>
            <person name="Flores-Felix J.D."/>
            <person name="Leon-Barrios M."/>
        </authorList>
    </citation>
    <scope>NUCLEOTIDE SEQUENCE</scope>
    <source>
        <strain evidence="8">SSUT16</strain>
    </source>
</reference>
<dbReference type="GO" id="GO:0030246">
    <property type="term" value="F:carbohydrate binding"/>
    <property type="evidence" value="ECO:0007669"/>
    <property type="project" value="UniProtKB-KW"/>
</dbReference>
<evidence type="ECO:0000256" key="4">
    <source>
        <dbReference type="ARBA" id="ARBA00022475"/>
    </source>
</evidence>
<keyword evidence="4" id="KW-0472">Membrane</keyword>
<evidence type="ECO:0000256" key="3">
    <source>
        <dbReference type="ARBA" id="ARBA00020552"/>
    </source>
</evidence>
<dbReference type="Proteomes" id="UP000619295">
    <property type="component" value="Unassembled WGS sequence"/>
</dbReference>
<keyword evidence="5" id="KW-0430">Lectin</keyword>
<dbReference type="RefSeq" id="WP_038367408.1">
    <property type="nucleotide sequence ID" value="NZ_JACXWY010000013.1"/>
</dbReference>
<gene>
    <name evidence="8" type="ORF">IED13_19010</name>
</gene>
<dbReference type="InterPro" id="IPR012413">
    <property type="entry name" value="BA14K"/>
</dbReference>
<keyword evidence="7" id="KW-0732">Signal</keyword>
<protein>
    <recommendedName>
        <fullName evidence="3">Lectin-like protein BA14k</fullName>
    </recommendedName>
</protein>
<evidence type="ECO:0000256" key="7">
    <source>
        <dbReference type="SAM" id="SignalP"/>
    </source>
</evidence>
<keyword evidence="9" id="KW-1185">Reference proteome</keyword>
<dbReference type="AlphaFoldDB" id="A0A927HZN8"/>
<dbReference type="Pfam" id="PF07886">
    <property type="entry name" value="BA14K"/>
    <property type="match status" value="1"/>
</dbReference>